<protein>
    <recommendedName>
        <fullName evidence="5">Dehydrogenase</fullName>
    </recommendedName>
</protein>
<dbReference type="InterPro" id="IPR043143">
    <property type="entry name" value="Mal/L-sulf/L-lact_DH-like_NADP"/>
</dbReference>
<comment type="similarity">
    <text evidence="1">Belongs to the LDH2/MDH2 oxidoreductase family.</text>
</comment>
<dbReference type="PANTHER" id="PTHR11091:SF0">
    <property type="entry name" value="MALATE DEHYDROGENASE"/>
    <property type="match status" value="1"/>
</dbReference>
<dbReference type="InterPro" id="IPR003767">
    <property type="entry name" value="Malate/L-lactate_DH-like"/>
</dbReference>
<comment type="caution">
    <text evidence="3">The sequence shown here is derived from an EMBL/GenBank/DDBJ whole genome shotgun (WGS) entry which is preliminary data.</text>
</comment>
<dbReference type="AlphaFoldDB" id="A0A1F6D558"/>
<dbReference type="Proteomes" id="UP000178606">
    <property type="component" value="Unassembled WGS sequence"/>
</dbReference>
<dbReference type="InterPro" id="IPR043144">
    <property type="entry name" value="Mal/L-sulf/L-lact_DH-like_ah"/>
</dbReference>
<proteinExistence type="inferred from homology"/>
<dbReference type="GO" id="GO:0016491">
    <property type="term" value="F:oxidoreductase activity"/>
    <property type="evidence" value="ECO:0007669"/>
    <property type="project" value="UniProtKB-KW"/>
</dbReference>
<organism evidence="3 4">
    <name type="scientific">Handelsmanbacteria sp. (strain RIFCSPLOWO2_12_FULL_64_10)</name>
    <dbReference type="NCBI Taxonomy" id="1817868"/>
    <lineage>
        <taxon>Bacteria</taxon>
        <taxon>Candidatus Handelsmaniibacteriota</taxon>
    </lineage>
</organism>
<dbReference type="Gene3D" id="3.30.1370.60">
    <property type="entry name" value="Hypothetical oxidoreductase yiak, domain 2"/>
    <property type="match status" value="1"/>
</dbReference>
<dbReference type="Pfam" id="PF02615">
    <property type="entry name" value="Ldh_2"/>
    <property type="match status" value="1"/>
</dbReference>
<evidence type="ECO:0000313" key="4">
    <source>
        <dbReference type="Proteomes" id="UP000178606"/>
    </source>
</evidence>
<evidence type="ECO:0008006" key="5">
    <source>
        <dbReference type="Google" id="ProtNLM"/>
    </source>
</evidence>
<dbReference type="Gene3D" id="1.10.1530.10">
    <property type="match status" value="1"/>
</dbReference>
<dbReference type="EMBL" id="MFKF01000031">
    <property type="protein sequence ID" value="OGG56471.1"/>
    <property type="molecule type" value="Genomic_DNA"/>
</dbReference>
<reference evidence="3 4" key="1">
    <citation type="journal article" date="2016" name="Nat. Commun.">
        <title>Thousands of microbial genomes shed light on interconnected biogeochemical processes in an aquifer system.</title>
        <authorList>
            <person name="Anantharaman K."/>
            <person name="Brown C.T."/>
            <person name="Hug L.A."/>
            <person name="Sharon I."/>
            <person name="Castelle C.J."/>
            <person name="Probst A.J."/>
            <person name="Thomas B.C."/>
            <person name="Singh A."/>
            <person name="Wilkins M.J."/>
            <person name="Karaoz U."/>
            <person name="Brodie E.L."/>
            <person name="Williams K.H."/>
            <person name="Hubbard S.S."/>
            <person name="Banfield J.F."/>
        </authorList>
    </citation>
    <scope>NUCLEOTIDE SEQUENCE [LARGE SCALE GENOMIC DNA]</scope>
    <source>
        <strain evidence="4">RIFCSPLOWO2_12_FULL_64_10</strain>
    </source>
</reference>
<evidence type="ECO:0000256" key="2">
    <source>
        <dbReference type="ARBA" id="ARBA00023002"/>
    </source>
</evidence>
<evidence type="ECO:0000313" key="3">
    <source>
        <dbReference type="EMBL" id="OGG56471.1"/>
    </source>
</evidence>
<dbReference type="SUPFAM" id="SSF89733">
    <property type="entry name" value="L-sulfolactate dehydrogenase-like"/>
    <property type="match status" value="1"/>
</dbReference>
<evidence type="ECO:0000256" key="1">
    <source>
        <dbReference type="ARBA" id="ARBA00006056"/>
    </source>
</evidence>
<name>A0A1F6D558_HANXR</name>
<accession>A0A1F6D558</accession>
<keyword evidence="2" id="KW-0560">Oxidoreductase</keyword>
<gene>
    <name evidence="3" type="ORF">A3F84_19495</name>
</gene>
<sequence>MFANAGAPPDEARVVSDHLIESSLMGHDSHGVWRAPGYAKGMRKGVSPASNYEVVKETPATRVIDAKGGLGIVAAHRAMEGAVEKARQRAFGAVGVHRCGHCGRIGAFPVTAARAGMIGLCFLNGGARFTAPFGGTSRRLPPNPLAVAFPRRSGEPVVLDITTSVVAGGKIQVKQARGEKLPEGWMIDAEGNCVDDPERFMKDAAVLPLGGFQFGHKGFGLGLVIEALAGGLTWAGCSSEKPTRGASGFLAMAIHIQDFIPLTDFEQEIERLVEWVKSSDRLPGVSEILMPGEVEQRTREKRLREGIYIDDRTWKEMVETARELGVEAPG</sequence>
<dbReference type="PANTHER" id="PTHR11091">
    <property type="entry name" value="OXIDOREDUCTASE-RELATED"/>
    <property type="match status" value="1"/>
</dbReference>
<dbReference type="InterPro" id="IPR036111">
    <property type="entry name" value="Mal/L-sulfo/L-lacto_DH-like_sf"/>
</dbReference>